<reference evidence="1" key="1">
    <citation type="submission" date="2014-09" db="EMBL/GenBank/DDBJ databases">
        <authorList>
            <person name="Magalhaes I.L.F."/>
            <person name="Oliveira U."/>
            <person name="Santos F.R."/>
            <person name="Vidigal T.H.D.A."/>
            <person name="Brescovit A.D."/>
            <person name="Santos A.J."/>
        </authorList>
    </citation>
    <scope>NUCLEOTIDE SEQUENCE</scope>
    <source>
        <tissue evidence="1">Shoot tissue taken approximately 20 cm above the soil surface</tissue>
    </source>
</reference>
<evidence type="ECO:0000313" key="1">
    <source>
        <dbReference type="EMBL" id="JAD99675.1"/>
    </source>
</evidence>
<protein>
    <submittedName>
        <fullName evidence="1">Uncharacterized protein</fullName>
    </submittedName>
</protein>
<organism evidence="1">
    <name type="scientific">Arundo donax</name>
    <name type="common">Giant reed</name>
    <name type="synonym">Donax arundinaceus</name>
    <dbReference type="NCBI Taxonomy" id="35708"/>
    <lineage>
        <taxon>Eukaryota</taxon>
        <taxon>Viridiplantae</taxon>
        <taxon>Streptophyta</taxon>
        <taxon>Embryophyta</taxon>
        <taxon>Tracheophyta</taxon>
        <taxon>Spermatophyta</taxon>
        <taxon>Magnoliopsida</taxon>
        <taxon>Liliopsida</taxon>
        <taxon>Poales</taxon>
        <taxon>Poaceae</taxon>
        <taxon>PACMAD clade</taxon>
        <taxon>Arundinoideae</taxon>
        <taxon>Arundineae</taxon>
        <taxon>Arundo</taxon>
    </lineage>
</organism>
<reference evidence="1" key="2">
    <citation type="journal article" date="2015" name="Data Brief">
        <title>Shoot transcriptome of the giant reed, Arundo donax.</title>
        <authorList>
            <person name="Barrero R.A."/>
            <person name="Guerrero F.D."/>
            <person name="Moolhuijzen P."/>
            <person name="Goolsby J.A."/>
            <person name="Tidwell J."/>
            <person name="Bellgard S.E."/>
            <person name="Bellgard M.I."/>
        </authorList>
    </citation>
    <scope>NUCLEOTIDE SEQUENCE</scope>
    <source>
        <tissue evidence="1">Shoot tissue taken approximately 20 cm above the soil surface</tissue>
    </source>
</reference>
<sequence length="56" mass="6542">MVQHVKVSKDKTTHCLTLTEGVILYYLMNTVMLDHTYALVFMHAWLWPIIFVCGDN</sequence>
<accession>A0A0A9EPA5</accession>
<dbReference type="EMBL" id="GBRH01198220">
    <property type="protein sequence ID" value="JAD99675.1"/>
    <property type="molecule type" value="Transcribed_RNA"/>
</dbReference>
<name>A0A0A9EPA5_ARUDO</name>
<proteinExistence type="predicted"/>
<dbReference type="AlphaFoldDB" id="A0A0A9EPA5"/>